<reference evidence="4 5" key="1">
    <citation type="submission" date="2015-10" db="EMBL/GenBank/DDBJ databases">
        <title>Full genome of DAOMC 229536 Phialocephala scopiformis, a fungal endophyte of spruce producing the potent anti-insectan compound rugulosin.</title>
        <authorList>
            <consortium name="DOE Joint Genome Institute"/>
            <person name="Walker A.K."/>
            <person name="Frasz S.L."/>
            <person name="Seifert K.A."/>
            <person name="Miller J.D."/>
            <person name="Mondo S.J."/>
            <person name="Labutti K."/>
            <person name="Lipzen A."/>
            <person name="Dockter R."/>
            <person name="Kennedy M."/>
            <person name="Grigoriev I.V."/>
            <person name="Spatafora J.W."/>
        </authorList>
    </citation>
    <scope>NUCLEOTIDE SEQUENCE [LARGE SCALE GENOMIC DNA]</scope>
    <source>
        <strain evidence="4 5">CBS 120377</strain>
    </source>
</reference>
<protein>
    <recommendedName>
        <fullName evidence="3">CBM-cenC domain-containing protein</fullName>
    </recommendedName>
</protein>
<sequence>MKFSTFAPLALLVAGSSASVLKDRAVANNNCGRAIVGTANGASSLSKAKMDCSSNVISYTTVTITPSALTFTTTTQLLSTISATTTVTVTGSTTSTIPTIAVQTITSIVVATSSVTVTVPAQSSTIEPAKRDLSRRSATIPAYASACTNFAEYASACALAGVTQGTSTLTVTAPAQTSTLTSLTTSISTILQTLSTESDLLFTQYSTISSFTTLSTTTTVLATATATACVPSVPAGNVLTNPGFNDGAFDGWNPGGYGGFSNTIVTDAECGPYGAEFSVDATDSYGRIAQVFKTLDATKTYQIQTYAKLVSGNPAYCYYYVTCQIPDNMSSAGNVIIQTPVSSIPSTWTLFTVTCPAGSSSLTMSISLQCNQGTGPVTIGVDETAMYPIS</sequence>
<dbReference type="GO" id="GO:0016798">
    <property type="term" value="F:hydrolase activity, acting on glycosyl bonds"/>
    <property type="evidence" value="ECO:0007669"/>
    <property type="project" value="InterPro"/>
</dbReference>
<evidence type="ECO:0000256" key="1">
    <source>
        <dbReference type="ARBA" id="ARBA00022801"/>
    </source>
</evidence>
<dbReference type="OrthoDB" id="10460911at2759"/>
<feature type="signal peptide" evidence="2">
    <location>
        <begin position="1"/>
        <end position="18"/>
    </location>
</feature>
<dbReference type="Proteomes" id="UP000070700">
    <property type="component" value="Unassembled WGS sequence"/>
</dbReference>
<dbReference type="GeneID" id="28822781"/>
<evidence type="ECO:0000313" key="5">
    <source>
        <dbReference type="Proteomes" id="UP000070700"/>
    </source>
</evidence>
<gene>
    <name evidence="4" type="ORF">LY89DRAFT_668828</name>
</gene>
<dbReference type="RefSeq" id="XP_018071863.1">
    <property type="nucleotide sequence ID" value="XM_018213055.1"/>
</dbReference>
<accession>A0A194XBH0</accession>
<keyword evidence="5" id="KW-1185">Reference proteome</keyword>
<dbReference type="EMBL" id="KQ947414">
    <property type="protein sequence ID" value="KUJ17508.1"/>
    <property type="molecule type" value="Genomic_DNA"/>
</dbReference>
<name>A0A194XBH0_MOLSC</name>
<organism evidence="4 5">
    <name type="scientific">Mollisia scopiformis</name>
    <name type="common">Conifer needle endophyte fungus</name>
    <name type="synonym">Phialocephala scopiformis</name>
    <dbReference type="NCBI Taxonomy" id="149040"/>
    <lineage>
        <taxon>Eukaryota</taxon>
        <taxon>Fungi</taxon>
        <taxon>Dikarya</taxon>
        <taxon>Ascomycota</taxon>
        <taxon>Pezizomycotina</taxon>
        <taxon>Leotiomycetes</taxon>
        <taxon>Helotiales</taxon>
        <taxon>Mollisiaceae</taxon>
        <taxon>Mollisia</taxon>
    </lineage>
</organism>
<dbReference type="InParanoid" id="A0A194XBH0"/>
<evidence type="ECO:0000313" key="4">
    <source>
        <dbReference type="EMBL" id="KUJ17508.1"/>
    </source>
</evidence>
<dbReference type="SUPFAM" id="SSF49785">
    <property type="entry name" value="Galactose-binding domain-like"/>
    <property type="match status" value="1"/>
</dbReference>
<dbReference type="InterPro" id="IPR003305">
    <property type="entry name" value="CenC_carb-bd"/>
</dbReference>
<dbReference type="Pfam" id="PF02018">
    <property type="entry name" value="CBM_4_9"/>
    <property type="match status" value="1"/>
</dbReference>
<evidence type="ECO:0000259" key="3">
    <source>
        <dbReference type="Pfam" id="PF02018"/>
    </source>
</evidence>
<dbReference type="Gene3D" id="2.60.120.260">
    <property type="entry name" value="Galactose-binding domain-like"/>
    <property type="match status" value="1"/>
</dbReference>
<feature type="chain" id="PRO_5008268032" description="CBM-cenC domain-containing protein" evidence="2">
    <location>
        <begin position="19"/>
        <end position="390"/>
    </location>
</feature>
<dbReference type="AlphaFoldDB" id="A0A194XBH0"/>
<feature type="domain" description="CBM-cenC" evidence="3">
    <location>
        <begin position="236"/>
        <end position="354"/>
    </location>
</feature>
<keyword evidence="1" id="KW-0378">Hydrolase</keyword>
<dbReference type="InterPro" id="IPR008979">
    <property type="entry name" value="Galactose-bd-like_sf"/>
</dbReference>
<proteinExistence type="predicted"/>
<evidence type="ECO:0000256" key="2">
    <source>
        <dbReference type="SAM" id="SignalP"/>
    </source>
</evidence>
<keyword evidence="2" id="KW-0732">Signal</keyword>
<dbReference type="KEGG" id="psco:LY89DRAFT_668828"/>